<evidence type="ECO:0000313" key="5">
    <source>
        <dbReference type="Proteomes" id="UP000245812"/>
    </source>
</evidence>
<keyword evidence="1" id="KW-0238">DNA-binding</keyword>
<dbReference type="SMART" id="SM00530">
    <property type="entry name" value="HTH_XRE"/>
    <property type="match status" value="1"/>
</dbReference>
<feature type="compositionally biased region" description="Basic residues" evidence="2">
    <location>
        <begin position="96"/>
        <end position="106"/>
    </location>
</feature>
<dbReference type="PANTHER" id="PTHR46558">
    <property type="entry name" value="TRACRIPTIONAL REGULATORY PROTEIN-RELATED-RELATED"/>
    <property type="match status" value="1"/>
</dbReference>
<keyword evidence="5" id="KW-1185">Reference proteome</keyword>
<dbReference type="PANTHER" id="PTHR46558:SF4">
    <property type="entry name" value="DNA-BIDING PHAGE PROTEIN"/>
    <property type="match status" value="1"/>
</dbReference>
<comment type="caution">
    <text evidence="4">The sequence shown here is derived from an EMBL/GenBank/DDBJ whole genome shotgun (WGS) entry which is preliminary data.</text>
</comment>
<organism evidence="4 5">
    <name type="scientific">Fulvimonas soli</name>
    <dbReference type="NCBI Taxonomy" id="155197"/>
    <lineage>
        <taxon>Bacteria</taxon>
        <taxon>Pseudomonadati</taxon>
        <taxon>Pseudomonadota</taxon>
        <taxon>Gammaproteobacteria</taxon>
        <taxon>Lysobacterales</taxon>
        <taxon>Rhodanobacteraceae</taxon>
        <taxon>Fulvimonas</taxon>
    </lineage>
</organism>
<dbReference type="GO" id="GO:0003677">
    <property type="term" value="F:DNA binding"/>
    <property type="evidence" value="ECO:0007669"/>
    <property type="project" value="UniProtKB-KW"/>
</dbReference>
<evidence type="ECO:0000259" key="3">
    <source>
        <dbReference type="PROSITE" id="PS50943"/>
    </source>
</evidence>
<dbReference type="Proteomes" id="UP000245812">
    <property type="component" value="Unassembled WGS sequence"/>
</dbReference>
<dbReference type="CDD" id="cd00093">
    <property type="entry name" value="HTH_XRE"/>
    <property type="match status" value="1"/>
</dbReference>
<dbReference type="SUPFAM" id="SSF47413">
    <property type="entry name" value="lambda repressor-like DNA-binding domains"/>
    <property type="match status" value="1"/>
</dbReference>
<dbReference type="EMBL" id="QGHC01000001">
    <property type="protein sequence ID" value="PWK93071.1"/>
    <property type="molecule type" value="Genomic_DNA"/>
</dbReference>
<protein>
    <submittedName>
        <fullName evidence="4">Transcriptional regulator with XRE-family HTH domain</fullName>
    </submittedName>
</protein>
<dbReference type="InterPro" id="IPR001387">
    <property type="entry name" value="Cro/C1-type_HTH"/>
</dbReference>
<reference evidence="4 5" key="1">
    <citation type="submission" date="2018-05" db="EMBL/GenBank/DDBJ databases">
        <title>Genomic Encyclopedia of Type Strains, Phase IV (KMG-IV): sequencing the most valuable type-strain genomes for metagenomic binning, comparative biology and taxonomic classification.</title>
        <authorList>
            <person name="Goeker M."/>
        </authorList>
    </citation>
    <scope>NUCLEOTIDE SEQUENCE [LARGE SCALE GENOMIC DNA]</scope>
    <source>
        <strain evidence="4 5">DSM 14263</strain>
    </source>
</reference>
<sequence length="133" mass="14492">MHITRSQPPHGMAISDDERAFFIALGGRIAQQRKAQAITQVELAEHLGVSQQAMNSFEKGRRRVPVSLLPVIAQTLQTTLDALVAQDAAPAPTATPKKRGPQKKIRQQIEQIEALPPAKQRAIAQVLDSMLAS</sequence>
<evidence type="ECO:0000313" key="4">
    <source>
        <dbReference type="EMBL" id="PWK93071.1"/>
    </source>
</evidence>
<accession>A0A316II56</accession>
<dbReference type="PROSITE" id="PS50943">
    <property type="entry name" value="HTH_CROC1"/>
    <property type="match status" value="1"/>
</dbReference>
<dbReference type="InterPro" id="IPR010982">
    <property type="entry name" value="Lambda_DNA-bd_dom_sf"/>
</dbReference>
<name>A0A316II56_9GAMM</name>
<evidence type="ECO:0000256" key="2">
    <source>
        <dbReference type="SAM" id="MobiDB-lite"/>
    </source>
</evidence>
<dbReference type="Pfam" id="PF13560">
    <property type="entry name" value="HTH_31"/>
    <property type="match status" value="1"/>
</dbReference>
<evidence type="ECO:0000256" key="1">
    <source>
        <dbReference type="ARBA" id="ARBA00023125"/>
    </source>
</evidence>
<gene>
    <name evidence="4" type="ORF">C7456_101424</name>
</gene>
<dbReference type="AlphaFoldDB" id="A0A316II56"/>
<dbReference type="Gene3D" id="1.10.260.40">
    <property type="entry name" value="lambda repressor-like DNA-binding domains"/>
    <property type="match status" value="1"/>
</dbReference>
<proteinExistence type="predicted"/>
<feature type="region of interest" description="Disordered" evidence="2">
    <location>
        <begin position="87"/>
        <end position="106"/>
    </location>
</feature>
<feature type="domain" description="HTH cro/C1-type" evidence="3">
    <location>
        <begin position="29"/>
        <end position="83"/>
    </location>
</feature>